<evidence type="ECO:0000256" key="1">
    <source>
        <dbReference type="ARBA" id="ARBA00010458"/>
    </source>
</evidence>
<dbReference type="HOGENOM" id="CLU_032862_1_0_1"/>
<dbReference type="Gene3D" id="3.10.129.10">
    <property type="entry name" value="Hotdog Thioesterase"/>
    <property type="match status" value="2"/>
</dbReference>
<dbReference type="EMBL" id="KN847492">
    <property type="protein sequence ID" value="KIW20636.1"/>
    <property type="molecule type" value="Genomic_DNA"/>
</dbReference>
<dbReference type="AlphaFoldDB" id="A0A0D1YZB3"/>
<evidence type="ECO:0000259" key="6">
    <source>
        <dbReference type="PROSITE" id="PS51770"/>
    </source>
</evidence>
<evidence type="ECO:0000256" key="5">
    <source>
        <dbReference type="SAM" id="MobiDB-lite"/>
    </source>
</evidence>
<sequence length="459" mass="50743">MASPRVLHLPRAQSLARACARTALAPPGSASLRPFHSTTPLGTDGVFKALTEMRVRKPWIEALRERREAKKNPVSTPEETVKPDLTPKRMSDSYVSVVLPLSKDPWMLDTYANYTGQIRTGTLLMDLDALAGVVAYKHTGEGVTTVTAAVDRITIKNPIREICDLQLSGQVSFATGRSSMEVTLQIAKAPEEGQKVAPEDVFMTCAFTMVALDPNTRKPLNIAPLQVTTPAEKALFAKGEENYKRKKALKSSHILAKAPDAEESSLIHKMWTDSLAYADTHNPKNQPQNVLAMSKTQIHSTQIMQPQMRNRHNFMIFGGFLLKTTFELAFTCAAAFSHTRPRFINLDPSTFEEPVPVGSVLYVAAGVSYTEADPSGGTRIQVMVRTHVRPVEHQDKERKSTGTFFYTFYTPADVSVLPQTYSEFMGWVAGRRRAQNLAATLAADPHQLLTNSQTEPLTE</sequence>
<protein>
    <recommendedName>
        <fullName evidence="6">HotDog ACOT-type domain-containing protein</fullName>
    </recommendedName>
</protein>
<accession>A0A0D1YZB3</accession>
<dbReference type="PROSITE" id="PS51770">
    <property type="entry name" value="HOTDOG_ACOT"/>
    <property type="match status" value="2"/>
</dbReference>
<organism evidence="7 8">
    <name type="scientific">Exophiala spinifera</name>
    <dbReference type="NCBI Taxonomy" id="91928"/>
    <lineage>
        <taxon>Eukaryota</taxon>
        <taxon>Fungi</taxon>
        <taxon>Dikarya</taxon>
        <taxon>Ascomycota</taxon>
        <taxon>Pezizomycotina</taxon>
        <taxon>Eurotiomycetes</taxon>
        <taxon>Chaetothyriomycetidae</taxon>
        <taxon>Chaetothyriales</taxon>
        <taxon>Herpotrichiellaceae</taxon>
        <taxon>Exophiala</taxon>
    </lineage>
</organism>
<dbReference type="FunFam" id="3.10.129.10:FF:000032">
    <property type="entry name" value="Acyl-CoA thioester hydrolase"/>
    <property type="match status" value="1"/>
</dbReference>
<feature type="domain" description="HotDog ACOT-type" evidence="6">
    <location>
        <begin position="97"/>
        <end position="215"/>
    </location>
</feature>
<keyword evidence="2" id="KW-0677">Repeat</keyword>
<gene>
    <name evidence="7" type="ORF">PV08_01212</name>
</gene>
<evidence type="ECO:0000313" key="7">
    <source>
        <dbReference type="EMBL" id="KIW20636.1"/>
    </source>
</evidence>
<dbReference type="GeneID" id="27328295"/>
<evidence type="ECO:0000256" key="2">
    <source>
        <dbReference type="ARBA" id="ARBA00022737"/>
    </source>
</evidence>
<reference evidence="7 8" key="1">
    <citation type="submission" date="2015-01" db="EMBL/GenBank/DDBJ databases">
        <title>The Genome Sequence of Exophiala spinifera CBS89968.</title>
        <authorList>
            <consortium name="The Broad Institute Genomics Platform"/>
            <person name="Cuomo C."/>
            <person name="de Hoog S."/>
            <person name="Gorbushina A."/>
            <person name="Stielow B."/>
            <person name="Teixiera M."/>
            <person name="Abouelleil A."/>
            <person name="Chapman S.B."/>
            <person name="Priest M."/>
            <person name="Young S.K."/>
            <person name="Wortman J."/>
            <person name="Nusbaum C."/>
            <person name="Birren B."/>
        </authorList>
    </citation>
    <scope>NUCLEOTIDE SEQUENCE [LARGE SCALE GENOMIC DNA]</scope>
    <source>
        <strain evidence="7 8">CBS 89968</strain>
    </source>
</reference>
<evidence type="ECO:0000256" key="4">
    <source>
        <dbReference type="ARBA" id="ARBA00022946"/>
    </source>
</evidence>
<feature type="region of interest" description="Disordered" evidence="5">
    <location>
        <begin position="67"/>
        <end position="86"/>
    </location>
</feature>
<dbReference type="VEuPathDB" id="FungiDB:PV08_01212"/>
<dbReference type="GO" id="GO:0005739">
    <property type="term" value="C:mitochondrion"/>
    <property type="evidence" value="ECO:0007669"/>
    <property type="project" value="TreeGrafter"/>
</dbReference>
<evidence type="ECO:0000313" key="8">
    <source>
        <dbReference type="Proteomes" id="UP000053328"/>
    </source>
</evidence>
<dbReference type="PANTHER" id="PTHR12655">
    <property type="entry name" value="ACYL-COA THIOESTERASE"/>
    <property type="match status" value="1"/>
</dbReference>
<dbReference type="GO" id="GO:0047617">
    <property type="term" value="F:fatty acyl-CoA hydrolase activity"/>
    <property type="evidence" value="ECO:0007669"/>
    <property type="project" value="TreeGrafter"/>
</dbReference>
<keyword evidence="3" id="KW-0378">Hydrolase</keyword>
<proteinExistence type="inferred from homology"/>
<evidence type="ECO:0000256" key="3">
    <source>
        <dbReference type="ARBA" id="ARBA00022801"/>
    </source>
</evidence>
<feature type="domain" description="HotDog ACOT-type" evidence="6">
    <location>
        <begin position="294"/>
        <end position="414"/>
    </location>
</feature>
<dbReference type="STRING" id="91928.A0A0D1YZB3"/>
<comment type="similarity">
    <text evidence="1">Belongs to the acyl coenzyme A hydrolase family.</text>
</comment>
<dbReference type="SUPFAM" id="SSF54637">
    <property type="entry name" value="Thioesterase/thiol ester dehydrase-isomerase"/>
    <property type="match status" value="2"/>
</dbReference>
<dbReference type="OrthoDB" id="331699at2759"/>
<keyword evidence="8" id="KW-1185">Reference proteome</keyword>
<keyword evidence="4" id="KW-0809">Transit peptide</keyword>
<dbReference type="Proteomes" id="UP000053328">
    <property type="component" value="Unassembled WGS sequence"/>
</dbReference>
<dbReference type="InterPro" id="IPR033120">
    <property type="entry name" value="HOTDOG_ACOT"/>
</dbReference>
<dbReference type="RefSeq" id="XP_016240852.1">
    <property type="nucleotide sequence ID" value="XM_016375576.1"/>
</dbReference>
<name>A0A0D1YZB3_9EURO</name>
<dbReference type="GO" id="GO:0006637">
    <property type="term" value="P:acyl-CoA metabolic process"/>
    <property type="evidence" value="ECO:0007669"/>
    <property type="project" value="TreeGrafter"/>
</dbReference>
<dbReference type="PANTHER" id="PTHR12655:SF0">
    <property type="entry name" value="ACYL-COENZYME A THIOESTERASE 9, MITOCHONDRIAL"/>
    <property type="match status" value="1"/>
</dbReference>
<dbReference type="InterPro" id="IPR029069">
    <property type="entry name" value="HotDog_dom_sf"/>
</dbReference>
<dbReference type="CDD" id="cd03442">
    <property type="entry name" value="BFIT_BACH"/>
    <property type="match status" value="2"/>
</dbReference>